<reference evidence="2" key="1">
    <citation type="journal article" date="2013" name="Mol. Plant Microbe Interact.">
        <title>Global aspects of pacC regulation of pathogenicity genes in Colletotrichum gloeosporioides as revealed by transcriptome analysis.</title>
        <authorList>
            <person name="Alkan N."/>
            <person name="Meng X."/>
            <person name="Friedlander G."/>
            <person name="Reuveni E."/>
            <person name="Sukno S."/>
            <person name="Sherman A."/>
            <person name="Thon M."/>
            <person name="Fluhr R."/>
            <person name="Prusky D."/>
        </authorList>
    </citation>
    <scope>NUCLEOTIDE SEQUENCE [LARGE SCALE GENOMIC DNA]</scope>
    <source>
        <strain evidence="2">Cg-14</strain>
    </source>
</reference>
<name>T0JU58_COLGC</name>
<organism evidence="1 2">
    <name type="scientific">Colletotrichum gloeosporioides (strain Cg-14)</name>
    <name type="common">Anthracnose fungus</name>
    <name type="synonym">Glomerella cingulata</name>
    <dbReference type="NCBI Taxonomy" id="1237896"/>
    <lineage>
        <taxon>Eukaryota</taxon>
        <taxon>Fungi</taxon>
        <taxon>Dikarya</taxon>
        <taxon>Ascomycota</taxon>
        <taxon>Pezizomycotina</taxon>
        <taxon>Sordariomycetes</taxon>
        <taxon>Hypocreomycetidae</taxon>
        <taxon>Glomerellales</taxon>
        <taxon>Glomerellaceae</taxon>
        <taxon>Colletotrichum</taxon>
        <taxon>Colletotrichum gloeosporioides species complex</taxon>
    </lineage>
</organism>
<gene>
    <name evidence="1" type="ORF">CGLO_14515</name>
</gene>
<dbReference type="EMBL" id="AMYD01003397">
    <property type="protein sequence ID" value="EQB46432.1"/>
    <property type="molecule type" value="Genomic_DNA"/>
</dbReference>
<evidence type="ECO:0000313" key="2">
    <source>
        <dbReference type="Proteomes" id="UP000015530"/>
    </source>
</evidence>
<protein>
    <submittedName>
        <fullName evidence="1">Uncharacterized protein</fullName>
    </submittedName>
</protein>
<evidence type="ECO:0000313" key="1">
    <source>
        <dbReference type="EMBL" id="EQB46432.1"/>
    </source>
</evidence>
<dbReference type="Proteomes" id="UP000015530">
    <property type="component" value="Unassembled WGS sequence"/>
</dbReference>
<accession>T0JU58</accession>
<proteinExistence type="predicted"/>
<dbReference type="AlphaFoldDB" id="T0JU58"/>
<sequence>MNCWGLRQAAVSLPVSAKTAALLSEGLQEEDGPGVRSMLTESQTLSSPVPALRVPPEEPGFQLSRGRLQLLARLLDTYASPEYRWAVLVLRGLLMATMIHQSLPCSSGESEGSISIGTSTGATGDRSGYRCKVWQDVRPRPILASSIRKLAQ</sequence>
<dbReference type="HOGENOM" id="CLU_1722227_0_0_1"/>
<comment type="caution">
    <text evidence="1">The sequence shown here is derived from an EMBL/GenBank/DDBJ whole genome shotgun (WGS) entry which is preliminary data.</text>
</comment>